<evidence type="ECO:0000313" key="4">
    <source>
        <dbReference type="RefSeq" id="XP_019633189.1"/>
    </source>
</evidence>
<feature type="region of interest" description="Disordered" evidence="1">
    <location>
        <begin position="348"/>
        <end position="384"/>
    </location>
</feature>
<evidence type="ECO:0000256" key="1">
    <source>
        <dbReference type="SAM" id="MobiDB-lite"/>
    </source>
</evidence>
<gene>
    <name evidence="4" type="primary">LOC109476627</name>
</gene>
<keyword evidence="3" id="KW-1185">Reference proteome</keyword>
<reference evidence="4" key="1">
    <citation type="submission" date="2025-08" db="UniProtKB">
        <authorList>
            <consortium name="RefSeq"/>
        </authorList>
    </citation>
    <scope>IDENTIFICATION</scope>
    <source>
        <tissue evidence="4">Gonad</tissue>
    </source>
</reference>
<feature type="domain" description="Mutator-like transposase" evidence="2">
    <location>
        <begin position="82"/>
        <end position="213"/>
    </location>
</feature>
<name>A0A6P4ZGR2_BRABE</name>
<evidence type="ECO:0000313" key="3">
    <source>
        <dbReference type="Proteomes" id="UP000515135"/>
    </source>
</evidence>
<dbReference type="GeneID" id="109476627"/>
<accession>A0A6P4ZGR2</accession>
<dbReference type="AlphaFoldDB" id="A0A6P4ZGR2"/>
<dbReference type="Proteomes" id="UP000515135">
    <property type="component" value="Unplaced"/>
</dbReference>
<dbReference type="Pfam" id="PF20700">
    <property type="entry name" value="Mutator"/>
    <property type="match status" value="1"/>
</dbReference>
<dbReference type="KEGG" id="bbel:109476627"/>
<feature type="compositionally biased region" description="Acidic residues" evidence="1">
    <location>
        <begin position="373"/>
        <end position="384"/>
    </location>
</feature>
<sequence length="384" mass="44070">MILYAEIVQSMKEASMDRAMNEEIGDPANEEDVPDESVGIVTDARHAQRRNSHRSDIMALGQINHRVLAHMPVTKKEQTCTQKHEKVGTERLYRQLDEMGVKVSDHAHDRNQSINKFIRERPPYADGTRTTNSNDTWHATKAIARKFKRVSSGPVRSRGVSWHPQLADKGAPLKTHFYWCMARCGGDEQVLRDMLLNIVQHYQNRHDNCHPESRCRADPNYRPTKLLLTEQRAVELLTNFVRSQDIYKSAKDYVLCKDTLYVESFNNSCLQYVDKRIVFGDLNYGLRMGLAVLDWNEHVDREATSRYVRYSVANIRQVQGKRILTAKKYTFVRELLLTFLARVKAAGNLPPLPQRQPQPQREDGALASGSDNSDTDFSAEDEPE</sequence>
<protein>
    <submittedName>
        <fullName evidence="4">Uncharacterized protein LOC109476627</fullName>
    </submittedName>
</protein>
<dbReference type="PANTHER" id="PTHR31751">
    <property type="entry name" value="SI:CH211-108C17.2-RELATED-RELATED"/>
    <property type="match status" value="1"/>
</dbReference>
<dbReference type="OrthoDB" id="5956574at2759"/>
<dbReference type="RefSeq" id="XP_019633189.1">
    <property type="nucleotide sequence ID" value="XM_019777630.1"/>
</dbReference>
<organism evidence="3 4">
    <name type="scientific">Branchiostoma belcheri</name>
    <name type="common">Amphioxus</name>
    <dbReference type="NCBI Taxonomy" id="7741"/>
    <lineage>
        <taxon>Eukaryota</taxon>
        <taxon>Metazoa</taxon>
        <taxon>Chordata</taxon>
        <taxon>Cephalochordata</taxon>
        <taxon>Leptocardii</taxon>
        <taxon>Amphioxiformes</taxon>
        <taxon>Branchiostomatidae</taxon>
        <taxon>Branchiostoma</taxon>
    </lineage>
</organism>
<dbReference type="InterPro" id="IPR049012">
    <property type="entry name" value="Mutator_transp_dom"/>
</dbReference>
<evidence type="ECO:0000259" key="2">
    <source>
        <dbReference type="Pfam" id="PF20700"/>
    </source>
</evidence>
<proteinExistence type="predicted"/>